<dbReference type="InterPro" id="IPR001907">
    <property type="entry name" value="ClpP"/>
</dbReference>
<protein>
    <recommendedName>
        <fullName evidence="6">ATP-dependent Clp protease proteolytic subunit</fullName>
    </recommendedName>
</protein>
<dbReference type="GO" id="GO:0051117">
    <property type="term" value="F:ATPase binding"/>
    <property type="evidence" value="ECO:0007669"/>
    <property type="project" value="TreeGrafter"/>
</dbReference>
<dbReference type="GO" id="GO:0004176">
    <property type="term" value="F:ATP-dependent peptidase activity"/>
    <property type="evidence" value="ECO:0007669"/>
    <property type="project" value="InterPro"/>
</dbReference>
<evidence type="ECO:0000256" key="2">
    <source>
        <dbReference type="ARBA" id="ARBA00022490"/>
    </source>
</evidence>
<dbReference type="InterPro" id="IPR023562">
    <property type="entry name" value="ClpP/TepA"/>
</dbReference>
<evidence type="ECO:0000256" key="1">
    <source>
        <dbReference type="ARBA" id="ARBA00007039"/>
    </source>
</evidence>
<accession>A0AAU8AM70</accession>
<dbReference type="GO" id="GO:0009368">
    <property type="term" value="C:endopeptidase Clp complex"/>
    <property type="evidence" value="ECO:0007669"/>
    <property type="project" value="TreeGrafter"/>
</dbReference>
<organism evidence="7">
    <name type="scientific">Alloyangia sp. H15</name>
    <dbReference type="NCBI Taxonomy" id="3029062"/>
    <lineage>
        <taxon>Bacteria</taxon>
        <taxon>Pseudomonadati</taxon>
        <taxon>Pseudomonadota</taxon>
        <taxon>Alphaproteobacteria</taxon>
        <taxon>Rhodobacterales</taxon>
        <taxon>Roseobacteraceae</taxon>
        <taxon>Alloyangia</taxon>
    </lineage>
</organism>
<dbReference type="NCBIfam" id="NF045542">
    <property type="entry name" value="Clp_rel_HeadMat"/>
    <property type="match status" value="1"/>
</dbReference>
<dbReference type="InterPro" id="IPR029045">
    <property type="entry name" value="ClpP/crotonase-like_dom_sf"/>
</dbReference>
<dbReference type="Pfam" id="PF00574">
    <property type="entry name" value="CLP_protease"/>
    <property type="match status" value="1"/>
</dbReference>
<reference evidence="7" key="1">
    <citation type="submission" date="2023-02" db="EMBL/GenBank/DDBJ databases">
        <title>Description and genomic characterization of Salipiger bruguierae sp. nov., isolated from the sediment of mangrove plant Bruguiera sexangula.</title>
        <authorList>
            <person name="Long M."/>
        </authorList>
    </citation>
    <scope>NUCLEOTIDE SEQUENCE</scope>
    <source>
        <strain evidence="7">H15</strain>
    </source>
</reference>
<dbReference type="Gene3D" id="3.90.226.10">
    <property type="entry name" value="2-enoyl-CoA Hydratase, Chain A, domain 1"/>
    <property type="match status" value="1"/>
</dbReference>
<evidence type="ECO:0000256" key="6">
    <source>
        <dbReference type="RuleBase" id="RU003567"/>
    </source>
</evidence>
<dbReference type="AlphaFoldDB" id="A0AAU8AM70"/>
<keyword evidence="2" id="KW-0963">Cytoplasm</keyword>
<dbReference type="RefSeq" id="WP_353474794.1">
    <property type="nucleotide sequence ID" value="NZ_CP123385.1"/>
</dbReference>
<evidence type="ECO:0000256" key="3">
    <source>
        <dbReference type="ARBA" id="ARBA00022670"/>
    </source>
</evidence>
<dbReference type="CDD" id="cd07016">
    <property type="entry name" value="S14_ClpP_1"/>
    <property type="match status" value="1"/>
</dbReference>
<sequence length="279" mass="29944">MTIRNLPRADISSRSGLRSGLSQKVLDRWSPDVRAALEDEDATISMLDVIGQDFWGEGVTAKQVTTQLRRIGQRDVTVVINSPGGDYFEGLAIYNALREHPARVTVKVLGIAASAASVIAMAGDEMKIARAGFLMIHNTWVLAAGDRHAFRDVANWLEPFDAAAVDIYAARTGIAAAEIGQMLDRETWIGGAQAVEDGWADTLLSSDELASVSQSAEGKALRAERKLDLLAAQSGMHRKEARQLRADLKGGTPGAASTGMHDAAVIQGVENLLNRLKSI</sequence>
<dbReference type="SUPFAM" id="SSF52096">
    <property type="entry name" value="ClpP/crotonase"/>
    <property type="match status" value="1"/>
</dbReference>
<evidence type="ECO:0000256" key="5">
    <source>
        <dbReference type="ARBA" id="ARBA00022825"/>
    </source>
</evidence>
<evidence type="ECO:0000256" key="4">
    <source>
        <dbReference type="ARBA" id="ARBA00022801"/>
    </source>
</evidence>
<dbReference type="GO" id="GO:0004252">
    <property type="term" value="F:serine-type endopeptidase activity"/>
    <property type="evidence" value="ECO:0007669"/>
    <property type="project" value="InterPro"/>
</dbReference>
<keyword evidence="4 7" id="KW-0378">Hydrolase</keyword>
<dbReference type="PANTHER" id="PTHR10381">
    <property type="entry name" value="ATP-DEPENDENT CLP PROTEASE PROTEOLYTIC SUBUNIT"/>
    <property type="match status" value="1"/>
</dbReference>
<keyword evidence="5" id="KW-0720">Serine protease</keyword>
<dbReference type="PRINTS" id="PR00127">
    <property type="entry name" value="CLPPROTEASEP"/>
</dbReference>
<name>A0AAU8AM70_9RHOB</name>
<gene>
    <name evidence="7" type="ORF">PVT71_14590</name>
</gene>
<comment type="similarity">
    <text evidence="1 6">Belongs to the peptidase S14 family.</text>
</comment>
<dbReference type="EMBL" id="CP123385">
    <property type="protein sequence ID" value="XCC95927.1"/>
    <property type="molecule type" value="Genomic_DNA"/>
</dbReference>
<dbReference type="GO" id="GO:0006515">
    <property type="term" value="P:protein quality control for misfolded or incompletely synthesized proteins"/>
    <property type="evidence" value="ECO:0007669"/>
    <property type="project" value="TreeGrafter"/>
</dbReference>
<proteinExistence type="inferred from homology"/>
<evidence type="ECO:0000313" key="7">
    <source>
        <dbReference type="EMBL" id="XCC95927.1"/>
    </source>
</evidence>
<keyword evidence="3 7" id="KW-0645">Protease</keyword>
<dbReference type="PANTHER" id="PTHR10381:SF70">
    <property type="entry name" value="ATP-DEPENDENT CLP PROTEASE PROTEOLYTIC SUBUNIT"/>
    <property type="match status" value="1"/>
</dbReference>